<dbReference type="PROSITE" id="PS51257">
    <property type="entry name" value="PROKAR_LIPOPROTEIN"/>
    <property type="match status" value="1"/>
</dbReference>
<dbReference type="EMBL" id="QRNO01000002">
    <property type="protein sequence ID" value="RHK53049.1"/>
    <property type="molecule type" value="Genomic_DNA"/>
</dbReference>
<organism evidence="1 2">
    <name type="scientific">Leyella stercorea</name>
    <dbReference type="NCBI Taxonomy" id="363265"/>
    <lineage>
        <taxon>Bacteria</taxon>
        <taxon>Pseudomonadati</taxon>
        <taxon>Bacteroidota</taxon>
        <taxon>Bacteroidia</taxon>
        <taxon>Bacteroidales</taxon>
        <taxon>Prevotellaceae</taxon>
        <taxon>Leyella</taxon>
    </lineage>
</organism>
<sequence>MKNIIIPIVVLVFAACTQTSKPVESPEEKYAIDSIAFFIKEMSFDSIRVKFEDKVSNPECKGDNMVRTYPYIYKGWGFDNITGLFDKDGLLIGVKLSNVEIQGREWGDLERLDRVTVEEFGEPMDSHQSPTENMIKEKGEYAYKFFQKRNKCALVTFSWSNGLLHENLYIYRSDKIAQSETHRRIDNDMVEINKLK</sequence>
<proteinExistence type="predicted"/>
<name>A0A415GRS9_9BACT</name>
<protein>
    <recommendedName>
        <fullName evidence="3">Lipoprotein</fullName>
    </recommendedName>
</protein>
<gene>
    <name evidence="1" type="ORF">DW060_00885</name>
</gene>
<evidence type="ECO:0008006" key="3">
    <source>
        <dbReference type="Google" id="ProtNLM"/>
    </source>
</evidence>
<reference evidence="1 2" key="1">
    <citation type="submission" date="2018-08" db="EMBL/GenBank/DDBJ databases">
        <title>A genome reference for cultivated species of the human gut microbiota.</title>
        <authorList>
            <person name="Zou Y."/>
            <person name="Xue W."/>
            <person name="Luo G."/>
        </authorList>
    </citation>
    <scope>NUCLEOTIDE SEQUENCE [LARGE SCALE GENOMIC DNA]</scope>
    <source>
        <strain evidence="1 2">AF42-9</strain>
    </source>
</reference>
<dbReference type="Proteomes" id="UP000286598">
    <property type="component" value="Unassembled WGS sequence"/>
</dbReference>
<accession>A0A415GRS9</accession>
<evidence type="ECO:0000313" key="2">
    <source>
        <dbReference type="Proteomes" id="UP000286598"/>
    </source>
</evidence>
<evidence type="ECO:0000313" key="1">
    <source>
        <dbReference type="EMBL" id="RHK53049.1"/>
    </source>
</evidence>
<dbReference type="AlphaFoldDB" id="A0A415GRS9"/>
<comment type="caution">
    <text evidence="1">The sequence shown here is derived from an EMBL/GenBank/DDBJ whole genome shotgun (WGS) entry which is preliminary data.</text>
</comment>
<keyword evidence="2" id="KW-1185">Reference proteome</keyword>